<organism evidence="1 2">
    <name type="scientific">Sorangium cellulosum</name>
    <name type="common">Polyangium cellulosum</name>
    <dbReference type="NCBI Taxonomy" id="56"/>
    <lineage>
        <taxon>Bacteria</taxon>
        <taxon>Pseudomonadati</taxon>
        <taxon>Myxococcota</taxon>
        <taxon>Polyangia</taxon>
        <taxon>Polyangiales</taxon>
        <taxon>Polyangiaceae</taxon>
        <taxon>Sorangium</taxon>
    </lineage>
</organism>
<evidence type="ECO:0000313" key="1">
    <source>
        <dbReference type="EMBL" id="AUX41746.1"/>
    </source>
</evidence>
<accession>A0A2L0ER29</accession>
<evidence type="ECO:0000313" key="2">
    <source>
        <dbReference type="Proteomes" id="UP000238348"/>
    </source>
</evidence>
<protein>
    <submittedName>
        <fullName evidence="1">Uncharacterized protein</fullName>
    </submittedName>
</protein>
<proteinExistence type="predicted"/>
<dbReference type="AlphaFoldDB" id="A0A2L0ER29"/>
<dbReference type="EMBL" id="CP012673">
    <property type="protein sequence ID" value="AUX41746.1"/>
    <property type="molecule type" value="Genomic_DNA"/>
</dbReference>
<dbReference type="Proteomes" id="UP000238348">
    <property type="component" value="Chromosome"/>
</dbReference>
<sequence length="162" mass="17266">MIAPEGEHDGARIFEDGFGLLLTRASWTRLRTALASHAPLTLPGTGGLMDFTRSWVDEVYHNPIDGRAYVASEGWRTYLHQEATGTADASKVRAVKSTAARARIAKEHDRDVAPTSLTPARRIHGADRLGPGAGPRRGVSTAWTAAVHRVGAGGSAALTACW</sequence>
<name>A0A2L0ER29_SORCE</name>
<gene>
    <name evidence="1" type="ORF">SOCE26_031690</name>
</gene>
<reference evidence="1 2" key="1">
    <citation type="submission" date="2015-09" db="EMBL/GenBank/DDBJ databases">
        <title>Sorangium comparison.</title>
        <authorList>
            <person name="Zaburannyi N."/>
            <person name="Bunk B."/>
            <person name="Overmann J."/>
            <person name="Mueller R."/>
        </authorList>
    </citation>
    <scope>NUCLEOTIDE SEQUENCE [LARGE SCALE GENOMIC DNA]</scope>
    <source>
        <strain evidence="1 2">So ce26</strain>
    </source>
</reference>